<dbReference type="Proteomes" id="UP000594262">
    <property type="component" value="Unplaced"/>
</dbReference>
<sequence>MPTRVDVNELRISLSYQFRIINSPIKGGGLNLEIKTQFKMKIQLSLLAIVCLVFPTLSHSYQINDVQDDSLYDLVSLQPKSSESQSDDKNRHVADMIGDDDVNNKENDNSYVFDPNGDAIGENNEINQDVEDTKSVEDGDGDFEDEQLNDNMDENEDSEDDDDDEILNDFNANEENDNSNDGGEEDEDENEEADTRELAENAADEELIQDPEVRSMMKEDPLFFRRAIRRIGRRVVRVVRRVGRRRFIRRVGRTRLIRRVTRRRFLRRITRRVIRHVTRRRFLVCRGKCFAYKMCLAKTKGIGYLMCRLIKKGCRCGVFGLIGK</sequence>
<evidence type="ECO:0000313" key="3">
    <source>
        <dbReference type="Proteomes" id="UP000594262"/>
    </source>
</evidence>
<name>A0A7M5VG53_9CNID</name>
<organism evidence="2 3">
    <name type="scientific">Clytia hemisphaerica</name>
    <dbReference type="NCBI Taxonomy" id="252671"/>
    <lineage>
        <taxon>Eukaryota</taxon>
        <taxon>Metazoa</taxon>
        <taxon>Cnidaria</taxon>
        <taxon>Hydrozoa</taxon>
        <taxon>Hydroidolina</taxon>
        <taxon>Leptothecata</taxon>
        <taxon>Obeliida</taxon>
        <taxon>Clytiidae</taxon>
        <taxon>Clytia</taxon>
    </lineage>
</organism>
<evidence type="ECO:0000256" key="1">
    <source>
        <dbReference type="SAM" id="MobiDB-lite"/>
    </source>
</evidence>
<dbReference type="EnsemblMetazoa" id="CLYHEMT011618.1">
    <property type="protein sequence ID" value="CLYHEMP011618.1"/>
    <property type="gene ID" value="CLYHEMG011618"/>
</dbReference>
<accession>A0A7M5VG53</accession>
<protein>
    <submittedName>
        <fullName evidence="2">Uncharacterized protein</fullName>
    </submittedName>
</protein>
<dbReference type="AlphaFoldDB" id="A0A7M5VG53"/>
<proteinExistence type="predicted"/>
<reference evidence="2" key="1">
    <citation type="submission" date="2021-01" db="UniProtKB">
        <authorList>
            <consortium name="EnsemblMetazoa"/>
        </authorList>
    </citation>
    <scope>IDENTIFICATION</scope>
</reference>
<keyword evidence="3" id="KW-1185">Reference proteome</keyword>
<evidence type="ECO:0000313" key="2">
    <source>
        <dbReference type="EnsemblMetazoa" id="CLYHEMP011618.1"/>
    </source>
</evidence>
<feature type="region of interest" description="Disordered" evidence="1">
    <location>
        <begin position="79"/>
        <end position="212"/>
    </location>
</feature>
<feature type="compositionally biased region" description="Acidic residues" evidence="1">
    <location>
        <begin position="138"/>
        <end position="192"/>
    </location>
</feature>